<reference evidence="3" key="1">
    <citation type="submission" date="2010-02" db="EMBL/GenBank/DDBJ databases">
        <title>The Genome Sequence of Prevotella oris strain C735.</title>
        <authorList>
            <consortium name="The Broad Institute Genome Sequencing Platform"/>
            <person name="Ward D."/>
            <person name="Feldgarden M."/>
            <person name="Earl A."/>
            <person name="Young S.K."/>
            <person name="Zeng Q."/>
            <person name="Koehrsen M."/>
            <person name="Alvarado L."/>
            <person name="Berlin A."/>
            <person name="Bochicchio J."/>
            <person name="Borenstein D."/>
            <person name="Chapman S.B."/>
            <person name="Chen Z."/>
            <person name="Engels R."/>
            <person name="Freedman E."/>
            <person name="Gellesch M."/>
            <person name="Goldberg J."/>
            <person name="Griggs A."/>
            <person name="Gujja S."/>
            <person name="Heilman E."/>
            <person name="Heiman D."/>
            <person name="Hepburn T."/>
            <person name="Howarth C."/>
            <person name="Jen D."/>
            <person name="Larson L."/>
            <person name="Mehta T."/>
            <person name="Park D."/>
            <person name="Pearson M."/>
            <person name="Roberts A."/>
            <person name="Saif S."/>
            <person name="Shea T."/>
            <person name="Shenoy N."/>
            <person name="Sisk P."/>
            <person name="Stolte C."/>
            <person name="Sykes S."/>
            <person name="Thomson T."/>
            <person name="Walk T."/>
            <person name="White J."/>
            <person name="Yandava C."/>
            <person name="Sibley C.D."/>
            <person name="Field T.R."/>
            <person name="Grinwis M."/>
            <person name="Eshaghurshan C.S."/>
            <person name="Surette M.G."/>
            <person name="Haas B."/>
            <person name="Nusbaum C."/>
            <person name="Birren B."/>
        </authorList>
    </citation>
    <scope>NUCLEOTIDE SEQUENCE [LARGE SCALE GENOMIC DNA]</scope>
    <source>
        <strain evidence="3">C505</strain>
    </source>
</reference>
<evidence type="ECO:0000313" key="2">
    <source>
        <dbReference type="EMBL" id="EGE38420.1"/>
    </source>
</evidence>
<dbReference type="Proteomes" id="UP000004668">
    <property type="component" value="Unassembled WGS sequence"/>
</dbReference>
<sequence length="77" mass="7682">MAQAADDAPAGGAPADAEGYASPSAAPGFGSLEDEARPAVAVSPEAPPPPHTAPDGETLRSSRAPGFTDDTDRRQLP</sequence>
<accession>F2UWT6</accession>
<dbReference type="RefSeq" id="WP_003788594.1">
    <property type="nucleotide sequence ID" value="NZ_KI391970.1"/>
</dbReference>
<feature type="compositionally biased region" description="Low complexity" evidence="1">
    <location>
        <begin position="1"/>
        <end position="17"/>
    </location>
</feature>
<protein>
    <submittedName>
        <fullName evidence="2">Uncharacterized protein</fullName>
    </submittedName>
</protein>
<feature type="region of interest" description="Disordered" evidence="1">
    <location>
        <begin position="1"/>
        <end position="77"/>
    </location>
</feature>
<evidence type="ECO:0000256" key="1">
    <source>
        <dbReference type="SAM" id="MobiDB-lite"/>
    </source>
</evidence>
<dbReference type="HOGENOM" id="CLU_2630187_0_0_11"/>
<reference evidence="2 3" key="2">
    <citation type="submission" date="2011-10" db="EMBL/GenBank/DDBJ databases">
        <title>The Genome Sequence of Actinomyces viscosus C505.</title>
        <authorList>
            <consortium name="The Broad Institute Genome Sequencing Platform"/>
            <consortium name="The Broad Institute Genome Sequencing Center for Infectious Disease"/>
            <person name="Earl A."/>
            <person name="Ward D."/>
            <person name="Feldgarden M."/>
            <person name="Gevers D."/>
            <person name="Sibley C.D."/>
            <person name="Field T.R."/>
            <person name="Grinwis M."/>
            <person name="Eshaghurshan C.S."/>
            <person name="Surette M.G."/>
            <person name="Young S.K."/>
            <person name="Zeng Q."/>
            <person name="Gargeya S."/>
            <person name="Fitzgerald M."/>
            <person name="Haas B."/>
            <person name="Abouelleil A."/>
            <person name="Alvarado L."/>
            <person name="Arachchi H.M."/>
            <person name="Berlin A."/>
            <person name="Brown A."/>
            <person name="Chapman S.B."/>
            <person name="Chen Z."/>
            <person name="Dunbar C."/>
            <person name="Freedman E."/>
            <person name="Gearin G."/>
            <person name="Goldberg J."/>
            <person name="Griggs A."/>
            <person name="Gujja S."/>
            <person name="Heiman D."/>
            <person name="Howarth C."/>
            <person name="Larson L."/>
            <person name="Lui A."/>
            <person name="MacDonald P.J.P."/>
            <person name="Montmayeur A."/>
            <person name="Murphy C."/>
            <person name="Neiman D."/>
            <person name="Pearson M."/>
            <person name="Priest M."/>
            <person name="Roberts A."/>
            <person name="Saif S."/>
            <person name="Shea T."/>
            <person name="Shenoy N."/>
            <person name="Sisk P."/>
            <person name="Stolte C."/>
            <person name="Sykes S."/>
            <person name="Wortman J."/>
            <person name="Nusbaum C."/>
            <person name="Birren B."/>
        </authorList>
    </citation>
    <scope>NUCLEOTIDE SEQUENCE [LARGE SCALE GENOMIC DNA]</scope>
    <source>
        <strain evidence="2 3">C505</strain>
    </source>
</reference>
<evidence type="ECO:0000313" key="3">
    <source>
        <dbReference type="Proteomes" id="UP000004668"/>
    </source>
</evidence>
<gene>
    <name evidence="2" type="ORF">HMPREF0059_01276</name>
</gene>
<dbReference type="AlphaFoldDB" id="F2UWT6"/>
<proteinExistence type="predicted"/>
<comment type="caution">
    <text evidence="2">The sequence shown here is derived from an EMBL/GenBank/DDBJ whole genome shotgun (WGS) entry which is preliminary data.</text>
</comment>
<organism evidence="2 3">
    <name type="scientific">Actinomyces viscosus C505</name>
    <dbReference type="NCBI Taxonomy" id="562973"/>
    <lineage>
        <taxon>Bacteria</taxon>
        <taxon>Bacillati</taxon>
        <taxon>Actinomycetota</taxon>
        <taxon>Actinomycetes</taxon>
        <taxon>Actinomycetales</taxon>
        <taxon>Actinomycetaceae</taxon>
        <taxon>Actinomyces</taxon>
    </lineage>
</organism>
<dbReference type="EMBL" id="ACRE02000070">
    <property type="protein sequence ID" value="EGE38420.1"/>
    <property type="molecule type" value="Genomic_DNA"/>
</dbReference>
<name>F2UWT6_ACTVI</name>